<sequence length="158" mass="18405">MAVQLLINIFIGVIWMFLSENYSFGSYVSGFIVGIGLIYLLNRYIPDEFYFLKVWAIIKLIFLFIKELILANFDVLKWIYKPKMNFRPGIIALPIDLKTNWEINLLANLITLTPGTLSVDISRDQRFIYIHAIDLPDTNETIHSIKETFEKAIIEVTR</sequence>
<dbReference type="NCBIfam" id="NF009292">
    <property type="entry name" value="PRK12651.1-3"/>
    <property type="match status" value="1"/>
</dbReference>
<dbReference type="Proteomes" id="UP000054099">
    <property type="component" value="Unassembled WGS sequence"/>
</dbReference>
<keyword evidence="3" id="KW-0813">Transport</keyword>
<feature type="transmembrane region" description="Helical" evidence="8">
    <location>
        <begin position="24"/>
        <end position="42"/>
    </location>
</feature>
<evidence type="ECO:0000256" key="7">
    <source>
        <dbReference type="ARBA" id="ARBA00023136"/>
    </source>
</evidence>
<feature type="transmembrane region" description="Helical" evidence="8">
    <location>
        <begin position="54"/>
        <end position="76"/>
    </location>
</feature>
<dbReference type="PANTHER" id="PTHR34584">
    <property type="entry name" value="NA(+)/H(+) ANTIPORTER SUBUNIT E1"/>
    <property type="match status" value="1"/>
</dbReference>
<reference evidence="9 10" key="1">
    <citation type="journal article" date="2014" name="Antonie Van Leeuwenhoek">
        <title>Fictibacillus enclensis sp. nov., isolated from marine sediment.</title>
        <authorList>
            <person name="Dastager S.G."/>
            <person name="Mawlankar R."/>
            <person name="Srinivasan K."/>
            <person name="Tang S.K."/>
            <person name="Lee J.C."/>
            <person name="Ramana V.V."/>
            <person name="Shouche Y.S."/>
        </authorList>
    </citation>
    <scope>NUCLEOTIDE SEQUENCE [LARGE SCALE GENOMIC DNA]</scope>
    <source>
        <strain evidence="9 10">NIO-1003</strain>
    </source>
</reference>
<keyword evidence="6 8" id="KW-1133">Transmembrane helix</keyword>
<dbReference type="OrthoDB" id="9800498at2"/>
<evidence type="ECO:0000256" key="8">
    <source>
        <dbReference type="SAM" id="Phobius"/>
    </source>
</evidence>
<keyword evidence="4" id="KW-1003">Cell membrane</keyword>
<accession>A0A0V8JGL1</accession>
<name>A0A0V8JGL1_9BACL</name>
<dbReference type="PANTHER" id="PTHR34584:SF1">
    <property type="entry name" value="NA(+)_H(+) ANTIPORTER SUBUNIT E1"/>
    <property type="match status" value="1"/>
</dbReference>
<dbReference type="InterPro" id="IPR002758">
    <property type="entry name" value="Cation_antiport_E"/>
</dbReference>
<proteinExistence type="inferred from homology"/>
<dbReference type="AlphaFoldDB" id="A0A0V8JGL1"/>
<dbReference type="PIRSF" id="PIRSF019239">
    <property type="entry name" value="MrpE"/>
    <property type="match status" value="1"/>
</dbReference>
<dbReference type="RefSeq" id="WP_061971251.1">
    <property type="nucleotide sequence ID" value="NZ_FMAV01000001.1"/>
</dbReference>
<dbReference type="Pfam" id="PF01899">
    <property type="entry name" value="MNHE"/>
    <property type="match status" value="1"/>
</dbReference>
<organism evidence="9 10">
    <name type="scientific">Fictibacillus enclensis</name>
    <dbReference type="NCBI Taxonomy" id="1017270"/>
    <lineage>
        <taxon>Bacteria</taxon>
        <taxon>Bacillati</taxon>
        <taxon>Bacillota</taxon>
        <taxon>Bacilli</taxon>
        <taxon>Bacillales</taxon>
        <taxon>Fictibacillaceae</taxon>
        <taxon>Fictibacillus</taxon>
    </lineage>
</organism>
<keyword evidence="10" id="KW-1185">Reference proteome</keyword>
<keyword evidence="3" id="KW-0050">Antiport</keyword>
<keyword evidence="5 8" id="KW-0812">Transmembrane</keyword>
<dbReference type="GO" id="GO:0005886">
    <property type="term" value="C:plasma membrane"/>
    <property type="evidence" value="ECO:0007669"/>
    <property type="project" value="UniProtKB-SubCell"/>
</dbReference>
<comment type="subcellular location">
    <subcellularLocation>
        <location evidence="1">Cell membrane</location>
        <topology evidence="1">Multi-pass membrane protein</topology>
    </subcellularLocation>
</comment>
<evidence type="ECO:0000256" key="5">
    <source>
        <dbReference type="ARBA" id="ARBA00022692"/>
    </source>
</evidence>
<dbReference type="GO" id="GO:0008324">
    <property type="term" value="F:monoatomic cation transmembrane transporter activity"/>
    <property type="evidence" value="ECO:0007669"/>
    <property type="project" value="InterPro"/>
</dbReference>
<dbReference type="EMBL" id="LNQN01000001">
    <property type="protein sequence ID" value="KSU85840.1"/>
    <property type="molecule type" value="Genomic_DNA"/>
</dbReference>
<comment type="similarity">
    <text evidence="2">Belongs to the CPA3 antiporters (TC 2.A.63) subunit E family.</text>
</comment>
<evidence type="ECO:0000313" key="9">
    <source>
        <dbReference type="EMBL" id="KSU85840.1"/>
    </source>
</evidence>
<evidence type="ECO:0000256" key="1">
    <source>
        <dbReference type="ARBA" id="ARBA00004651"/>
    </source>
</evidence>
<protein>
    <submittedName>
        <fullName evidence="9">Cation:proton antiporter</fullName>
    </submittedName>
</protein>
<keyword evidence="7 8" id="KW-0472">Membrane</keyword>
<evidence type="ECO:0000313" key="10">
    <source>
        <dbReference type="Proteomes" id="UP000054099"/>
    </source>
</evidence>
<dbReference type="GO" id="GO:0015297">
    <property type="term" value="F:antiporter activity"/>
    <property type="evidence" value="ECO:0007669"/>
    <property type="project" value="UniProtKB-KW"/>
</dbReference>
<evidence type="ECO:0000256" key="3">
    <source>
        <dbReference type="ARBA" id="ARBA00022449"/>
    </source>
</evidence>
<evidence type="ECO:0000256" key="6">
    <source>
        <dbReference type="ARBA" id="ARBA00022989"/>
    </source>
</evidence>
<evidence type="ECO:0000256" key="4">
    <source>
        <dbReference type="ARBA" id="ARBA00022475"/>
    </source>
</evidence>
<gene>
    <name evidence="9" type="ORF">AS030_10220</name>
</gene>
<evidence type="ECO:0000256" key="2">
    <source>
        <dbReference type="ARBA" id="ARBA00006228"/>
    </source>
</evidence>
<comment type="caution">
    <text evidence="9">The sequence shown here is derived from an EMBL/GenBank/DDBJ whole genome shotgun (WGS) entry which is preliminary data.</text>
</comment>